<evidence type="ECO:0000256" key="12">
    <source>
        <dbReference type="RuleBase" id="RU362010"/>
    </source>
</evidence>
<dbReference type="CDD" id="cd12831">
    <property type="entry name" value="TmCorA-like_u2"/>
    <property type="match status" value="1"/>
</dbReference>
<evidence type="ECO:0000256" key="6">
    <source>
        <dbReference type="ARBA" id="ARBA00022842"/>
    </source>
</evidence>
<accession>A0A0J1HQS2</accession>
<evidence type="ECO:0000313" key="14">
    <source>
        <dbReference type="Proteomes" id="UP000036045"/>
    </source>
</evidence>
<comment type="catalytic activity">
    <reaction evidence="10">
        <text>Mg(2+)(in) = Mg(2+)(out)</text>
        <dbReference type="Rhea" id="RHEA:29827"/>
        <dbReference type="ChEBI" id="CHEBI:18420"/>
    </reaction>
</comment>
<dbReference type="Gene3D" id="1.20.58.340">
    <property type="entry name" value="Magnesium transport protein CorA, transmembrane region"/>
    <property type="match status" value="2"/>
</dbReference>
<dbReference type="AlphaFoldDB" id="A0A0J1HQS2"/>
<dbReference type="GO" id="GO:0015095">
    <property type="term" value="F:magnesium ion transmembrane transporter activity"/>
    <property type="evidence" value="ECO:0007669"/>
    <property type="project" value="UniProtKB-UniRule"/>
</dbReference>
<dbReference type="GO" id="GO:0050897">
    <property type="term" value="F:cobalt ion binding"/>
    <property type="evidence" value="ECO:0007669"/>
    <property type="project" value="TreeGrafter"/>
</dbReference>
<dbReference type="PANTHER" id="PTHR46494:SF1">
    <property type="entry name" value="CORA FAMILY METAL ION TRANSPORTER (EUROFUNG)"/>
    <property type="match status" value="1"/>
</dbReference>
<dbReference type="InterPro" id="IPR002523">
    <property type="entry name" value="MgTranspt_CorA/ZnTranspt_ZntB"/>
</dbReference>
<reference evidence="13 14" key="1">
    <citation type="submission" date="2015-05" db="EMBL/GenBank/DDBJ databases">
        <title>Whole genome sequence and identification of bacterial endophytes from Costus igneus.</title>
        <authorList>
            <person name="Lee Y.P."/>
            <person name="Gan H.M."/>
            <person name="Eng W."/>
            <person name="Wheatley M.S."/>
            <person name="Caraballo A."/>
            <person name="Polter S."/>
            <person name="Savka M.A."/>
            <person name="Hudson A.O."/>
        </authorList>
    </citation>
    <scope>NUCLEOTIDE SEQUENCE [LARGE SCALE GENOMIC DNA]</scope>
    <source>
        <strain evidence="13 14">RIT379</strain>
    </source>
</reference>
<sequence length="315" mass="37313">MIHSLAINKKKQLLTDLSVEDLVAGDYEWFWVDFDQPIDEEIEKLHHPFNFHPLSIEDCLHNLQRPKIDYFETYTFFVTHCLNPKTVKKDELNIFLGKNFIVTFHHHASVEVHAVKEMLLKEETAAWTQYTVLYQLLDHLVDNYFPIVYQIEDSLAEIDENPTNKTMEALLDELFSTRHQLLSLRHTVVPMKDLLHQMINTEKLAALLMKREYYSDIYDHLLKISELIESNRELTTDIRDSYLSYNSHHSNRIMQILTVITTIFMPLSFLAGLYGMNFLNMPELHWKYGYFLLLFVMVSIGVGMFILFKRKGWFK</sequence>
<feature type="transmembrane region" description="Helical" evidence="12">
    <location>
        <begin position="256"/>
        <end position="276"/>
    </location>
</feature>
<dbReference type="SUPFAM" id="SSF144083">
    <property type="entry name" value="Magnesium transport protein CorA, transmembrane region"/>
    <property type="match status" value="1"/>
</dbReference>
<dbReference type="FunFam" id="1.20.58.340:FF:000004">
    <property type="entry name" value="Magnesium transport protein CorA"/>
    <property type="match status" value="1"/>
</dbReference>
<keyword evidence="7 12" id="KW-1133">Transmembrane helix</keyword>
<keyword evidence="8 12" id="KW-0406">Ion transport</keyword>
<dbReference type="GO" id="GO:0000287">
    <property type="term" value="F:magnesium ion binding"/>
    <property type="evidence" value="ECO:0007669"/>
    <property type="project" value="TreeGrafter"/>
</dbReference>
<organism evidence="13 14">
    <name type="scientific">Niallia circulans</name>
    <name type="common">Bacillus circulans</name>
    <dbReference type="NCBI Taxonomy" id="1397"/>
    <lineage>
        <taxon>Bacteria</taxon>
        <taxon>Bacillati</taxon>
        <taxon>Bacillota</taxon>
        <taxon>Bacilli</taxon>
        <taxon>Bacillales</taxon>
        <taxon>Bacillaceae</taxon>
        <taxon>Niallia</taxon>
    </lineage>
</organism>
<feature type="transmembrane region" description="Helical" evidence="12">
    <location>
        <begin position="288"/>
        <end position="308"/>
    </location>
</feature>
<comment type="caution">
    <text evidence="13">The sequence shown here is derived from an EMBL/GenBank/DDBJ whole genome shotgun (WGS) entry which is preliminary data.</text>
</comment>
<dbReference type="NCBIfam" id="TIGR00383">
    <property type="entry name" value="corA"/>
    <property type="match status" value="1"/>
</dbReference>
<name>A0A0J1HQS2_NIACI</name>
<dbReference type="InterPro" id="IPR045861">
    <property type="entry name" value="CorA_cytoplasmic_dom"/>
</dbReference>
<protein>
    <recommendedName>
        <fullName evidence="12">Magnesium transport protein CorA</fullName>
    </recommendedName>
</protein>
<dbReference type="GO" id="GO:0005886">
    <property type="term" value="C:plasma membrane"/>
    <property type="evidence" value="ECO:0007669"/>
    <property type="project" value="UniProtKB-SubCell"/>
</dbReference>
<dbReference type="PANTHER" id="PTHR46494">
    <property type="entry name" value="CORA FAMILY METAL ION TRANSPORTER (EUROFUNG)"/>
    <property type="match status" value="1"/>
</dbReference>
<keyword evidence="5 12" id="KW-0812">Transmembrane</keyword>
<dbReference type="Gene3D" id="3.30.460.20">
    <property type="entry name" value="CorA soluble domain-like"/>
    <property type="match status" value="1"/>
</dbReference>
<evidence type="ECO:0000256" key="9">
    <source>
        <dbReference type="ARBA" id="ARBA00023136"/>
    </source>
</evidence>
<dbReference type="EMBL" id="LDPH01000055">
    <property type="protein sequence ID" value="KLV16068.1"/>
    <property type="molecule type" value="Genomic_DNA"/>
</dbReference>
<dbReference type="GO" id="GO:0015087">
    <property type="term" value="F:cobalt ion transmembrane transporter activity"/>
    <property type="evidence" value="ECO:0007669"/>
    <property type="project" value="UniProtKB-UniRule"/>
</dbReference>
<gene>
    <name evidence="12" type="primary">corA</name>
    <name evidence="13" type="ORF">ABW02_25445</name>
</gene>
<evidence type="ECO:0000256" key="11">
    <source>
        <dbReference type="ARBA" id="ARBA00045497"/>
    </source>
</evidence>
<dbReference type="OrthoDB" id="9803416at2"/>
<keyword evidence="14" id="KW-1185">Reference proteome</keyword>
<dbReference type="RefSeq" id="WP_047945010.1">
    <property type="nucleotide sequence ID" value="NZ_JARTLH010000045.1"/>
</dbReference>
<evidence type="ECO:0000256" key="1">
    <source>
        <dbReference type="ARBA" id="ARBA00004651"/>
    </source>
</evidence>
<evidence type="ECO:0000256" key="7">
    <source>
        <dbReference type="ARBA" id="ARBA00022989"/>
    </source>
</evidence>
<keyword evidence="4 12" id="KW-1003">Cell membrane</keyword>
<keyword evidence="3 12" id="KW-0813">Transport</keyword>
<evidence type="ECO:0000256" key="3">
    <source>
        <dbReference type="ARBA" id="ARBA00022448"/>
    </source>
</evidence>
<dbReference type="Proteomes" id="UP000036045">
    <property type="component" value="Unassembled WGS sequence"/>
</dbReference>
<evidence type="ECO:0000256" key="8">
    <source>
        <dbReference type="ARBA" id="ARBA00023065"/>
    </source>
</evidence>
<evidence type="ECO:0000256" key="2">
    <source>
        <dbReference type="ARBA" id="ARBA00009765"/>
    </source>
</evidence>
<evidence type="ECO:0000256" key="5">
    <source>
        <dbReference type="ARBA" id="ARBA00022692"/>
    </source>
</evidence>
<dbReference type="Pfam" id="PF01544">
    <property type="entry name" value="CorA"/>
    <property type="match status" value="1"/>
</dbReference>
<evidence type="ECO:0000256" key="10">
    <source>
        <dbReference type="ARBA" id="ARBA00034269"/>
    </source>
</evidence>
<comment type="subcellular location">
    <subcellularLocation>
        <location evidence="1">Cell membrane</location>
        <topology evidence="1">Multi-pass membrane protein</topology>
    </subcellularLocation>
    <subcellularLocation>
        <location evidence="12">Membrane</location>
        <topology evidence="12">Multi-pass membrane protein</topology>
    </subcellularLocation>
</comment>
<dbReference type="InterPro" id="IPR004488">
    <property type="entry name" value="Mg/Co-transport_prot_CorA"/>
</dbReference>
<proteinExistence type="inferred from homology"/>
<comment type="function">
    <text evidence="11">Mediates influx of magnesium ions. Alternates between open and closed states. Activated by low cytoplasmic Mg(2+) levels. Inactive when cytoplasmic Mg(2+) levels are high.</text>
</comment>
<dbReference type="InterPro" id="IPR045863">
    <property type="entry name" value="CorA_TM1_TM2"/>
</dbReference>
<keyword evidence="6 12" id="KW-0460">Magnesium</keyword>
<dbReference type="PATRIC" id="fig|1397.4.peg.4633"/>
<evidence type="ECO:0000256" key="4">
    <source>
        <dbReference type="ARBA" id="ARBA00022475"/>
    </source>
</evidence>
<dbReference type="SUPFAM" id="SSF143865">
    <property type="entry name" value="CorA soluble domain-like"/>
    <property type="match status" value="1"/>
</dbReference>
<keyword evidence="9 12" id="KW-0472">Membrane</keyword>
<comment type="similarity">
    <text evidence="2 12">Belongs to the CorA metal ion transporter (MIT) (TC 1.A.35) family.</text>
</comment>
<evidence type="ECO:0000313" key="13">
    <source>
        <dbReference type="EMBL" id="KLV16068.1"/>
    </source>
</evidence>